<sequence>MALALGLQAAGAAGQTAATPRSGGVLVVDMDAALRESAAARALREAELAARGELQKRFDAMQAELEAEETEMVRLRQTMPRLEFDKLVVAFDQKVRAARRDAQQSGAALQARFAQAQASLAAVARPMLEEIMRERAAALVIDRKSALAVAPELDVTAALMERMNARQPDAAGLIPPPSAEENAP</sequence>
<proteinExistence type="predicted"/>
<dbReference type="InterPro" id="IPR005632">
    <property type="entry name" value="Chaperone_Skp"/>
</dbReference>
<reference evidence="2 3" key="1">
    <citation type="submission" date="2016-10" db="EMBL/GenBank/DDBJ databases">
        <authorList>
            <person name="de Groot N.N."/>
        </authorList>
    </citation>
    <scope>NUCLEOTIDE SEQUENCE [LARGE SCALE GENOMIC DNA]</scope>
    <source>
        <strain evidence="2 3">DSM 15345</strain>
    </source>
</reference>
<dbReference type="RefSeq" id="WP_175478750.1">
    <property type="nucleotide sequence ID" value="NZ_FNQM01000002.1"/>
</dbReference>
<dbReference type="InterPro" id="IPR024930">
    <property type="entry name" value="Skp_dom_sf"/>
</dbReference>
<dbReference type="Proteomes" id="UP000198703">
    <property type="component" value="Unassembled WGS sequence"/>
</dbReference>
<accession>A0A1H3X348</accession>
<evidence type="ECO:0000313" key="2">
    <source>
        <dbReference type="EMBL" id="SDZ93816.1"/>
    </source>
</evidence>
<keyword evidence="3" id="KW-1185">Reference proteome</keyword>
<dbReference type="Gene3D" id="3.30.910.20">
    <property type="entry name" value="Skp domain"/>
    <property type="match status" value="1"/>
</dbReference>
<feature type="coiled-coil region" evidence="1">
    <location>
        <begin position="51"/>
        <end position="78"/>
    </location>
</feature>
<dbReference type="SUPFAM" id="SSF111384">
    <property type="entry name" value="OmpH-like"/>
    <property type="match status" value="1"/>
</dbReference>
<dbReference type="STRING" id="89524.SAMN05444370_102254"/>
<evidence type="ECO:0000256" key="1">
    <source>
        <dbReference type="SAM" id="Coils"/>
    </source>
</evidence>
<evidence type="ECO:0000313" key="3">
    <source>
        <dbReference type="Proteomes" id="UP000198703"/>
    </source>
</evidence>
<gene>
    <name evidence="2" type="ORF">SAMN05444370_102254</name>
</gene>
<dbReference type="GO" id="GO:0051082">
    <property type="term" value="F:unfolded protein binding"/>
    <property type="evidence" value="ECO:0007669"/>
    <property type="project" value="InterPro"/>
</dbReference>
<dbReference type="AlphaFoldDB" id="A0A1H3X348"/>
<dbReference type="Pfam" id="PF03938">
    <property type="entry name" value="OmpH"/>
    <property type="match status" value="1"/>
</dbReference>
<organism evidence="2 3">
    <name type="scientific">Rubrimonas cliftonensis</name>
    <dbReference type="NCBI Taxonomy" id="89524"/>
    <lineage>
        <taxon>Bacteria</taxon>
        <taxon>Pseudomonadati</taxon>
        <taxon>Pseudomonadota</taxon>
        <taxon>Alphaproteobacteria</taxon>
        <taxon>Rhodobacterales</taxon>
        <taxon>Paracoccaceae</taxon>
        <taxon>Rubrimonas</taxon>
    </lineage>
</organism>
<dbReference type="SMART" id="SM00935">
    <property type="entry name" value="OmpH"/>
    <property type="match status" value="1"/>
</dbReference>
<protein>
    <submittedName>
        <fullName evidence="2">Periplasmic chaperone for outer membrane proteins Skp</fullName>
    </submittedName>
</protein>
<dbReference type="EMBL" id="FNQM01000002">
    <property type="protein sequence ID" value="SDZ93816.1"/>
    <property type="molecule type" value="Genomic_DNA"/>
</dbReference>
<keyword evidence="1" id="KW-0175">Coiled coil</keyword>
<name>A0A1H3X348_9RHOB</name>